<gene>
    <name evidence="2" type="ORF">PIB30_108933</name>
</gene>
<organism evidence="2 3">
    <name type="scientific">Stylosanthes scabra</name>
    <dbReference type="NCBI Taxonomy" id="79078"/>
    <lineage>
        <taxon>Eukaryota</taxon>
        <taxon>Viridiplantae</taxon>
        <taxon>Streptophyta</taxon>
        <taxon>Embryophyta</taxon>
        <taxon>Tracheophyta</taxon>
        <taxon>Spermatophyta</taxon>
        <taxon>Magnoliopsida</taxon>
        <taxon>eudicotyledons</taxon>
        <taxon>Gunneridae</taxon>
        <taxon>Pentapetalae</taxon>
        <taxon>rosids</taxon>
        <taxon>fabids</taxon>
        <taxon>Fabales</taxon>
        <taxon>Fabaceae</taxon>
        <taxon>Papilionoideae</taxon>
        <taxon>50 kb inversion clade</taxon>
        <taxon>dalbergioids sensu lato</taxon>
        <taxon>Dalbergieae</taxon>
        <taxon>Pterocarpus clade</taxon>
        <taxon>Stylosanthes</taxon>
    </lineage>
</organism>
<comment type="caution">
    <text evidence="2">The sequence shown here is derived from an EMBL/GenBank/DDBJ whole genome shotgun (WGS) entry which is preliminary data.</text>
</comment>
<dbReference type="Proteomes" id="UP001341840">
    <property type="component" value="Unassembled WGS sequence"/>
</dbReference>
<name>A0ABU6ZYA2_9FABA</name>
<accession>A0ABU6ZYA2</accession>
<feature type="region of interest" description="Disordered" evidence="1">
    <location>
        <begin position="129"/>
        <end position="148"/>
    </location>
</feature>
<feature type="non-terminal residue" evidence="2">
    <location>
        <position position="1"/>
    </location>
</feature>
<proteinExistence type="predicted"/>
<reference evidence="2 3" key="1">
    <citation type="journal article" date="2023" name="Plants (Basel)">
        <title>Bridging the Gap: Combining Genomics and Transcriptomics Approaches to Understand Stylosanthes scabra, an Orphan Legume from the Brazilian Caatinga.</title>
        <authorList>
            <person name="Ferreira-Neto J.R.C."/>
            <person name="da Silva M.D."/>
            <person name="Binneck E."/>
            <person name="de Melo N.F."/>
            <person name="da Silva R.H."/>
            <person name="de Melo A.L.T.M."/>
            <person name="Pandolfi V."/>
            <person name="Bustamante F.O."/>
            <person name="Brasileiro-Vidal A.C."/>
            <person name="Benko-Iseppon A.M."/>
        </authorList>
    </citation>
    <scope>NUCLEOTIDE SEQUENCE [LARGE SCALE GENOMIC DNA]</scope>
    <source>
        <tissue evidence="2">Leaves</tissue>
    </source>
</reference>
<keyword evidence="3" id="KW-1185">Reference proteome</keyword>
<feature type="region of interest" description="Disordered" evidence="1">
    <location>
        <begin position="43"/>
        <end position="101"/>
    </location>
</feature>
<evidence type="ECO:0000256" key="1">
    <source>
        <dbReference type="SAM" id="MobiDB-lite"/>
    </source>
</evidence>
<evidence type="ECO:0000313" key="3">
    <source>
        <dbReference type="Proteomes" id="UP001341840"/>
    </source>
</evidence>
<evidence type="ECO:0000313" key="2">
    <source>
        <dbReference type="EMBL" id="MED6226964.1"/>
    </source>
</evidence>
<sequence>IEQVYESRGITLISTHYHKTLKNFLVSSDANGSNGVQVCMAEERASNSSTSTDDESSAIDKMQPSPGTSGVAAMAGTGPEVLSHPVSTPSTWPQYGLPHNHSPPYETTLKGGGVFNPSNPPPVTQYHAQGWHSPPPQGGNYGYSNNPQPPFDPFGTGVGGIILLFLVPFLDHR</sequence>
<dbReference type="EMBL" id="JASCZI010277165">
    <property type="protein sequence ID" value="MED6226964.1"/>
    <property type="molecule type" value="Genomic_DNA"/>
</dbReference>
<protein>
    <submittedName>
        <fullName evidence="2">Uncharacterized protein</fullName>
    </submittedName>
</protein>